<feature type="region of interest" description="Disordered" evidence="1">
    <location>
        <begin position="1"/>
        <end position="37"/>
    </location>
</feature>
<gene>
    <name evidence="3" type="ORF">CR103_06900</name>
</gene>
<comment type="caution">
    <text evidence="3">The sequence shown here is derived from an EMBL/GenBank/DDBJ whole genome shotgun (WGS) entry which is preliminary data.</text>
</comment>
<dbReference type="Gene3D" id="2.60.200.20">
    <property type="match status" value="2"/>
</dbReference>
<feature type="region of interest" description="Disordered" evidence="1">
    <location>
        <begin position="547"/>
        <end position="568"/>
    </location>
</feature>
<dbReference type="InterPro" id="IPR000253">
    <property type="entry name" value="FHA_dom"/>
</dbReference>
<feature type="compositionally biased region" description="Low complexity" evidence="1">
    <location>
        <begin position="554"/>
        <end position="568"/>
    </location>
</feature>
<dbReference type="PANTHER" id="PTHR23308">
    <property type="entry name" value="NUCLEAR INHIBITOR OF PROTEIN PHOSPHATASE-1"/>
    <property type="match status" value="1"/>
</dbReference>
<dbReference type="RefSeq" id="WP_099915268.1">
    <property type="nucleotide sequence ID" value="NZ_BMHS01000010.1"/>
</dbReference>
<dbReference type="PROSITE" id="PS50006">
    <property type="entry name" value="FHA_DOMAIN"/>
    <property type="match status" value="2"/>
</dbReference>
<keyword evidence="4" id="KW-1185">Reference proteome</keyword>
<dbReference type="AlphaFoldDB" id="A0A2G8T3N9"/>
<dbReference type="Pfam" id="PF00498">
    <property type="entry name" value="FHA"/>
    <property type="match status" value="2"/>
</dbReference>
<feature type="domain" description="FHA" evidence="2">
    <location>
        <begin position="63"/>
        <end position="115"/>
    </location>
</feature>
<name>A0A2G8T3N9_9BURK</name>
<evidence type="ECO:0000313" key="3">
    <source>
        <dbReference type="EMBL" id="PIL40622.1"/>
    </source>
</evidence>
<dbReference type="SUPFAM" id="SSF49879">
    <property type="entry name" value="SMAD/FHA domain"/>
    <property type="match status" value="2"/>
</dbReference>
<protein>
    <recommendedName>
        <fullName evidence="2">FHA domain-containing protein</fullName>
    </recommendedName>
</protein>
<dbReference type="CDD" id="cd00060">
    <property type="entry name" value="FHA"/>
    <property type="match status" value="2"/>
</dbReference>
<proteinExistence type="predicted"/>
<accession>A0A2G8T3N9</accession>
<dbReference type="InterPro" id="IPR050923">
    <property type="entry name" value="Cell_Proc_Reg/RNA_Proc"/>
</dbReference>
<sequence length="568" mass="60166">MWPATEGGPAVVDAHNARSCQGAGRRPAGRQGSSRQPDLQPFIALQPVSHPELGPIQIHDSLFAIGRNEAPFDTYPRAMVADLSRRHARIFCEDGAVYLADLGSKNGTSVNGAAVRHAITLLRTGDQLGLGRALAYRVQLEEGAPFQPGSARLASLTLTPERGELGLQPIVVTEFPFMISKVDATFARYQDTSPTQVNYLSRRHAHIFLKGGQPYLEDLGSTNGSFVDGERLDEHAAALHDGVQVGFGGHHFVYRVALAWEAAAPDPTMTRLGVTTVPGAGGAADAPATPASPAAAPAAPAAPDADKTTFVAAPDSFLDIFCVDQNAAADNAALDPAGAIADEGSARRPHGVLAALLAAPKLRRALRWGVAALALVVIAAWSLFRIGAPEREAGELIARGAYAEAAAVAGAALADDPGNRKLTSLVTAALLKAHLPEWMAAIKAQQFSRADALAAAMRSQAGRNAELAPLLDELDWIARLEQFVAARGGAQAAIKGPDDAARIQLILKQWEEQNEIHQRAFETLSSYVPQYRDVYANALSDVRKLAQARSEDVQQAQEAQEPNEPATP</sequence>
<feature type="region of interest" description="Disordered" evidence="1">
    <location>
        <begin position="281"/>
        <end position="300"/>
    </location>
</feature>
<dbReference type="InterPro" id="IPR008984">
    <property type="entry name" value="SMAD_FHA_dom_sf"/>
</dbReference>
<evidence type="ECO:0000256" key="1">
    <source>
        <dbReference type="SAM" id="MobiDB-lite"/>
    </source>
</evidence>
<feature type="domain" description="FHA" evidence="2">
    <location>
        <begin position="177"/>
        <end position="232"/>
    </location>
</feature>
<feature type="compositionally biased region" description="Low complexity" evidence="1">
    <location>
        <begin position="21"/>
        <end position="36"/>
    </location>
</feature>
<dbReference type="Proteomes" id="UP000228593">
    <property type="component" value="Unassembled WGS sequence"/>
</dbReference>
<dbReference type="SMART" id="SM00240">
    <property type="entry name" value="FHA"/>
    <property type="match status" value="2"/>
</dbReference>
<evidence type="ECO:0000313" key="4">
    <source>
        <dbReference type="Proteomes" id="UP000228593"/>
    </source>
</evidence>
<dbReference type="EMBL" id="PDOB01000007">
    <property type="protein sequence ID" value="PIL40622.1"/>
    <property type="molecule type" value="Genomic_DNA"/>
</dbReference>
<organism evidence="3 4">
    <name type="scientific">Massilia psychrophila</name>
    <dbReference type="NCBI Taxonomy" id="1603353"/>
    <lineage>
        <taxon>Bacteria</taxon>
        <taxon>Pseudomonadati</taxon>
        <taxon>Pseudomonadota</taxon>
        <taxon>Betaproteobacteria</taxon>
        <taxon>Burkholderiales</taxon>
        <taxon>Oxalobacteraceae</taxon>
        <taxon>Telluria group</taxon>
        <taxon>Massilia</taxon>
    </lineage>
</organism>
<reference evidence="3 4" key="1">
    <citation type="submission" date="2017-10" db="EMBL/GenBank/DDBJ databases">
        <title>Massilia psychrophilum sp. nov., a novel purple-pigmented bacterium isolated from Tianshan glacier, Xinjiang Municipality, China.</title>
        <authorList>
            <person name="Wang H."/>
        </authorList>
    </citation>
    <scope>NUCLEOTIDE SEQUENCE [LARGE SCALE GENOMIC DNA]</scope>
    <source>
        <strain evidence="3 4">JCM 30813</strain>
    </source>
</reference>
<dbReference type="OrthoDB" id="151099at2"/>
<evidence type="ECO:0000259" key="2">
    <source>
        <dbReference type="PROSITE" id="PS50006"/>
    </source>
</evidence>
<feature type="compositionally biased region" description="Low complexity" evidence="1">
    <location>
        <begin position="283"/>
        <end position="300"/>
    </location>
</feature>